<sequence length="825" mass="92754">MPTEEKRITPYGGASRSESGEDISFFSVEEFLFSLLSSWKWIVGSVVACALIAYIYVQNQSPVYHAQATVLIKSAEKNGVSGGLSQFQDLGLLMGNSEVENELLVFKAKRLTAIVVDKLNLDLTLSKDGFWRKESLYANSPLSIKITNRDSTEGYSFRIQIKDEKTFRLTHFKRHAGRGLSGMEVDGTFGQPVATPVGELQIDQTPFFVAAWKGQVVYVVKEDMRKVVERYNQELQVALADKKSTIVRLSLNNTDLDRAKDFINTLISSYNDDVMNDKKSVAVSTATFIDERLAMIGGELGSVDTEIETFKKQNNITDITTDVGTYLKNSSDLQKDQLIVERNLSLAKYIQAFLRQTNSDNELMPANLGLTEQGIDNSIAQYNELKLRYDRLKQSSSENSPAVQEAAMQLVSMRKSINVAVDNYIKTLSLQLRDVNKEMSRTREQISAVPTREKIMSTILRQQKIKEELYLYLLNKREENALRLAITESNAKVVDAADGSSVPVAPRKMVIFMAALLLGVAIPTLYIYLRMQFNKTVRGRKDLEDMAIPFLGEIPAYEGQRNEEDVDVVVNAGSRDSASEAFRILRSNMEFMRVKSPDMKVVMFTSANPGSGKSFVTMNLAISIALTGKKVVVVDLDIRKGSLSGRLAENNVGVTDYLYKDTLTVDNLITHSPYSENLDVILAGPIPPNPAELLLSDRLTQLIGELRNRYDYVFMDSVPAMSVADAMITNRVADLTVYVIRQGLLDRRYLPEVERLHTENKFVNMCMILNGVTYTSSSSRYTYGYNYGYGYHAHDKHDRKNSGSRYASQAKKKFRMKHLKRTNHG</sequence>
<keyword evidence="7" id="KW-0808">Transferase</keyword>
<evidence type="ECO:0000256" key="10">
    <source>
        <dbReference type="ARBA" id="ARBA00022777"/>
    </source>
</evidence>
<evidence type="ECO:0000313" key="21">
    <source>
        <dbReference type="Proteomes" id="UP000245462"/>
    </source>
</evidence>
<accession>A0A2U1FKU2</accession>
<evidence type="ECO:0000256" key="4">
    <source>
        <dbReference type="ARBA" id="ARBA00011903"/>
    </source>
</evidence>
<evidence type="ECO:0000256" key="8">
    <source>
        <dbReference type="ARBA" id="ARBA00022692"/>
    </source>
</evidence>
<dbReference type="Pfam" id="PF02706">
    <property type="entry name" value="Wzz"/>
    <property type="match status" value="1"/>
</dbReference>
<evidence type="ECO:0000259" key="18">
    <source>
        <dbReference type="Pfam" id="PF13614"/>
    </source>
</evidence>
<keyword evidence="8 16" id="KW-0812">Transmembrane</keyword>
<evidence type="ECO:0000256" key="12">
    <source>
        <dbReference type="ARBA" id="ARBA00022989"/>
    </source>
</evidence>
<evidence type="ECO:0000256" key="1">
    <source>
        <dbReference type="ARBA" id="ARBA00004429"/>
    </source>
</evidence>
<keyword evidence="13 16" id="KW-0472">Membrane</keyword>
<evidence type="ECO:0000256" key="7">
    <source>
        <dbReference type="ARBA" id="ARBA00022679"/>
    </source>
</evidence>
<dbReference type="InterPro" id="IPR003856">
    <property type="entry name" value="LPS_length_determ_N"/>
</dbReference>
<keyword evidence="12 16" id="KW-1133">Transmembrane helix</keyword>
<dbReference type="GO" id="GO:0042802">
    <property type="term" value="F:identical protein binding"/>
    <property type="evidence" value="ECO:0007669"/>
    <property type="project" value="UniProtKB-ARBA"/>
</dbReference>
<keyword evidence="9" id="KW-0547">Nucleotide-binding</keyword>
<dbReference type="GO" id="GO:0005524">
    <property type="term" value="F:ATP binding"/>
    <property type="evidence" value="ECO:0007669"/>
    <property type="project" value="UniProtKB-KW"/>
</dbReference>
<dbReference type="PANTHER" id="PTHR32309">
    <property type="entry name" value="TYROSINE-PROTEIN KINASE"/>
    <property type="match status" value="1"/>
</dbReference>
<dbReference type="InterPro" id="IPR027417">
    <property type="entry name" value="P-loop_NTPase"/>
</dbReference>
<dbReference type="CDD" id="cd05387">
    <property type="entry name" value="BY-kinase"/>
    <property type="match status" value="1"/>
</dbReference>
<feature type="domain" description="AAA" evidence="18">
    <location>
        <begin position="599"/>
        <end position="725"/>
    </location>
</feature>
<dbReference type="InterPro" id="IPR032807">
    <property type="entry name" value="GNVR"/>
</dbReference>
<comment type="subcellular location">
    <subcellularLocation>
        <location evidence="1">Cell inner membrane</location>
        <topology evidence="1">Multi-pass membrane protein</topology>
    </subcellularLocation>
</comment>
<feature type="transmembrane region" description="Helical" evidence="16">
    <location>
        <begin position="509"/>
        <end position="529"/>
    </location>
</feature>
<dbReference type="Pfam" id="PF13807">
    <property type="entry name" value="GNVR"/>
    <property type="match status" value="1"/>
</dbReference>
<dbReference type="InterPro" id="IPR005702">
    <property type="entry name" value="Wzc-like_C"/>
</dbReference>
<name>A0A2U1FKU2_9PORP</name>
<keyword evidence="6" id="KW-0997">Cell inner membrane</keyword>
<dbReference type="GO" id="GO:0004715">
    <property type="term" value="F:non-membrane spanning protein tyrosine kinase activity"/>
    <property type="evidence" value="ECO:0007669"/>
    <property type="project" value="UniProtKB-EC"/>
</dbReference>
<comment type="catalytic activity">
    <reaction evidence="15">
        <text>L-tyrosyl-[protein] + ATP = O-phospho-L-tyrosyl-[protein] + ADP + H(+)</text>
        <dbReference type="Rhea" id="RHEA:10596"/>
        <dbReference type="Rhea" id="RHEA-COMP:10136"/>
        <dbReference type="Rhea" id="RHEA-COMP:20101"/>
        <dbReference type="ChEBI" id="CHEBI:15378"/>
        <dbReference type="ChEBI" id="CHEBI:30616"/>
        <dbReference type="ChEBI" id="CHEBI:46858"/>
        <dbReference type="ChEBI" id="CHEBI:61978"/>
        <dbReference type="ChEBI" id="CHEBI:456216"/>
        <dbReference type="EC" id="2.7.10.2"/>
    </reaction>
</comment>
<comment type="caution">
    <text evidence="20">The sequence shown here is derived from an EMBL/GenBank/DDBJ whole genome shotgun (WGS) entry which is preliminary data.</text>
</comment>
<evidence type="ECO:0000256" key="5">
    <source>
        <dbReference type="ARBA" id="ARBA00022475"/>
    </source>
</evidence>
<evidence type="ECO:0000259" key="19">
    <source>
        <dbReference type="Pfam" id="PF13807"/>
    </source>
</evidence>
<keyword evidence="11" id="KW-0067">ATP-binding</keyword>
<comment type="similarity">
    <text evidence="2">Belongs to the CpsD/CapB family.</text>
</comment>
<dbReference type="EMBL" id="QEKY01000004">
    <property type="protein sequence ID" value="PVZ12798.1"/>
    <property type="molecule type" value="Genomic_DNA"/>
</dbReference>
<evidence type="ECO:0000256" key="11">
    <source>
        <dbReference type="ARBA" id="ARBA00022840"/>
    </source>
</evidence>
<evidence type="ECO:0000256" key="14">
    <source>
        <dbReference type="ARBA" id="ARBA00023137"/>
    </source>
</evidence>
<evidence type="ECO:0000256" key="6">
    <source>
        <dbReference type="ARBA" id="ARBA00022519"/>
    </source>
</evidence>
<keyword evidence="5" id="KW-1003">Cell membrane</keyword>
<evidence type="ECO:0000256" key="2">
    <source>
        <dbReference type="ARBA" id="ARBA00007316"/>
    </source>
</evidence>
<organism evidence="20 21">
    <name type="scientific">Porphyromonas loveana</name>
    <dbReference type="NCBI Taxonomy" id="1884669"/>
    <lineage>
        <taxon>Bacteria</taxon>
        <taxon>Pseudomonadati</taxon>
        <taxon>Bacteroidota</taxon>
        <taxon>Bacteroidia</taxon>
        <taxon>Bacteroidales</taxon>
        <taxon>Porphyromonadaceae</taxon>
        <taxon>Porphyromonas</taxon>
    </lineage>
</organism>
<dbReference type="EC" id="2.7.10.2" evidence="4"/>
<dbReference type="InterPro" id="IPR050445">
    <property type="entry name" value="Bact_polysacc_biosynth/exp"/>
</dbReference>
<protein>
    <recommendedName>
        <fullName evidence="4">non-specific protein-tyrosine kinase</fullName>
        <ecNumber evidence="4">2.7.10.2</ecNumber>
    </recommendedName>
</protein>
<feature type="domain" description="Tyrosine-protein kinase G-rich" evidence="19">
    <location>
        <begin position="459"/>
        <end position="530"/>
    </location>
</feature>
<comment type="similarity">
    <text evidence="3">Belongs to the etk/wzc family.</text>
</comment>
<keyword evidence="14" id="KW-0829">Tyrosine-protein kinase</keyword>
<evidence type="ECO:0000256" key="13">
    <source>
        <dbReference type="ARBA" id="ARBA00023136"/>
    </source>
</evidence>
<dbReference type="AlphaFoldDB" id="A0A2U1FKU2"/>
<evidence type="ECO:0000313" key="20">
    <source>
        <dbReference type="EMBL" id="PVZ12798.1"/>
    </source>
</evidence>
<dbReference type="Pfam" id="PF13614">
    <property type="entry name" value="AAA_31"/>
    <property type="match status" value="1"/>
</dbReference>
<evidence type="ECO:0000256" key="9">
    <source>
        <dbReference type="ARBA" id="ARBA00022741"/>
    </source>
</evidence>
<keyword evidence="10" id="KW-0418">Kinase</keyword>
<dbReference type="NCBIfam" id="TIGR01007">
    <property type="entry name" value="eps_fam"/>
    <property type="match status" value="1"/>
</dbReference>
<dbReference type="Proteomes" id="UP000245462">
    <property type="component" value="Unassembled WGS sequence"/>
</dbReference>
<keyword evidence="21" id="KW-1185">Reference proteome</keyword>
<dbReference type="Gene3D" id="3.40.50.300">
    <property type="entry name" value="P-loop containing nucleotide triphosphate hydrolases"/>
    <property type="match status" value="1"/>
</dbReference>
<evidence type="ECO:0000256" key="15">
    <source>
        <dbReference type="ARBA" id="ARBA00051245"/>
    </source>
</evidence>
<dbReference type="FunFam" id="3.40.50.300:FF:000527">
    <property type="entry name" value="Tyrosine-protein kinase etk"/>
    <property type="match status" value="1"/>
</dbReference>
<reference evidence="20 21" key="1">
    <citation type="submission" date="2018-04" db="EMBL/GenBank/DDBJ databases">
        <title>Genomic Encyclopedia of Type Strains, Phase IV (KMG-IV): sequencing the most valuable type-strain genomes for metagenomic binning, comparative biology and taxonomic classification.</title>
        <authorList>
            <person name="Goeker M."/>
        </authorList>
    </citation>
    <scope>NUCLEOTIDE SEQUENCE [LARGE SCALE GENOMIC DNA]</scope>
    <source>
        <strain evidence="20 21">DSM 28520</strain>
    </source>
</reference>
<evidence type="ECO:0000256" key="3">
    <source>
        <dbReference type="ARBA" id="ARBA00008883"/>
    </source>
</evidence>
<evidence type="ECO:0000259" key="17">
    <source>
        <dbReference type="Pfam" id="PF02706"/>
    </source>
</evidence>
<evidence type="ECO:0000256" key="16">
    <source>
        <dbReference type="SAM" id="Phobius"/>
    </source>
</evidence>
<feature type="domain" description="Polysaccharide chain length determinant N-terminal" evidence="17">
    <location>
        <begin position="27"/>
        <end position="117"/>
    </location>
</feature>
<gene>
    <name evidence="20" type="ORF">C7382_104105</name>
</gene>
<dbReference type="SUPFAM" id="SSF52540">
    <property type="entry name" value="P-loop containing nucleoside triphosphate hydrolases"/>
    <property type="match status" value="1"/>
</dbReference>
<dbReference type="PANTHER" id="PTHR32309:SF13">
    <property type="entry name" value="FERRIC ENTEROBACTIN TRANSPORT PROTEIN FEPE"/>
    <property type="match status" value="1"/>
</dbReference>
<proteinExistence type="inferred from homology"/>
<dbReference type="InterPro" id="IPR025669">
    <property type="entry name" value="AAA_dom"/>
</dbReference>
<dbReference type="GO" id="GO:0005886">
    <property type="term" value="C:plasma membrane"/>
    <property type="evidence" value="ECO:0007669"/>
    <property type="project" value="UniProtKB-SubCell"/>
</dbReference>